<sequence length="155" mass="17902">MKFRGPMLIVKDIEKSKGFYTQIIGVRVISDLGENATLTGGLALQTEQSWLTFTNCKQDFFRYGGNVVEMYFEEEDFDGFMEKLRKKKVELLGSEMIMPWGQKVARLYDPDGHIIEVGEDLKIMVKRLYKEGLTIDELADKTYMEKGMIEKIVHS</sequence>
<name>A0ABS4CRI7_9ENTE</name>
<organism evidence="2 3">
    <name type="scientific">Enterococcus larvae</name>
    <dbReference type="NCBI Taxonomy" id="2794352"/>
    <lineage>
        <taxon>Bacteria</taxon>
        <taxon>Bacillati</taxon>
        <taxon>Bacillota</taxon>
        <taxon>Bacilli</taxon>
        <taxon>Lactobacillales</taxon>
        <taxon>Enterococcaceae</taxon>
        <taxon>Enterococcus</taxon>
    </lineage>
</organism>
<keyword evidence="3" id="KW-1185">Reference proteome</keyword>
<evidence type="ECO:0000313" key="3">
    <source>
        <dbReference type="Proteomes" id="UP000673375"/>
    </source>
</evidence>
<dbReference type="PROSITE" id="PS51819">
    <property type="entry name" value="VOC"/>
    <property type="match status" value="1"/>
</dbReference>
<dbReference type="Proteomes" id="UP000673375">
    <property type="component" value="Unassembled WGS sequence"/>
</dbReference>
<comment type="caution">
    <text evidence="2">The sequence shown here is derived from an EMBL/GenBank/DDBJ whole genome shotgun (WGS) entry which is preliminary data.</text>
</comment>
<proteinExistence type="predicted"/>
<reference evidence="2 3" key="1">
    <citation type="submission" date="2020-12" db="EMBL/GenBank/DDBJ databases">
        <title>Vagococcus allomyrinae sp. nov. and Enterococcus lavae sp. nov., isolated from the larvae of Allomyrina dichotoma.</title>
        <authorList>
            <person name="Lee S.D."/>
        </authorList>
    </citation>
    <scope>NUCLEOTIDE SEQUENCE [LARGE SCALE GENOMIC DNA]</scope>
    <source>
        <strain evidence="2 3">BWM-S5</strain>
    </source>
</reference>
<evidence type="ECO:0000313" key="2">
    <source>
        <dbReference type="EMBL" id="MBP1048399.1"/>
    </source>
</evidence>
<dbReference type="Gene3D" id="3.10.180.10">
    <property type="entry name" value="2,3-Dihydroxybiphenyl 1,2-Dioxygenase, domain 1"/>
    <property type="match status" value="1"/>
</dbReference>
<dbReference type="InterPro" id="IPR037523">
    <property type="entry name" value="VOC_core"/>
</dbReference>
<dbReference type="SUPFAM" id="SSF54593">
    <property type="entry name" value="Glyoxalase/Bleomycin resistance protein/Dihydroxybiphenyl dioxygenase"/>
    <property type="match status" value="1"/>
</dbReference>
<feature type="domain" description="VOC" evidence="1">
    <location>
        <begin position="2"/>
        <end position="120"/>
    </location>
</feature>
<dbReference type="InterPro" id="IPR029068">
    <property type="entry name" value="Glyas_Bleomycin-R_OHBP_Dase"/>
</dbReference>
<accession>A0ABS4CRI7</accession>
<dbReference type="EMBL" id="JAEDXU010000016">
    <property type="protein sequence ID" value="MBP1048399.1"/>
    <property type="molecule type" value="Genomic_DNA"/>
</dbReference>
<dbReference type="RefSeq" id="WP_209559169.1">
    <property type="nucleotide sequence ID" value="NZ_JAEDXU010000016.1"/>
</dbReference>
<evidence type="ECO:0000259" key="1">
    <source>
        <dbReference type="PROSITE" id="PS51819"/>
    </source>
</evidence>
<protein>
    <submittedName>
        <fullName evidence="2">VOC family protein</fullName>
    </submittedName>
</protein>
<dbReference type="Pfam" id="PF12681">
    <property type="entry name" value="Glyoxalase_2"/>
    <property type="match status" value="1"/>
</dbReference>
<dbReference type="InterPro" id="IPR025870">
    <property type="entry name" value="Glyoxalase-like_dom"/>
</dbReference>
<gene>
    <name evidence="2" type="ORF">I6N96_19135</name>
</gene>